<sequence>MQLFPKKSLWGIGFAILRILLFTYVGFGMVLYTLQDTYLFYPPMTPMEECAELPNARIIAAEGTRAYVIESGSSTKLAVIYHGNAERACDSVYLVHWLTLYGYNVLAVEYSGYAGDQSKKPSVELLLRDTEHMNAWAKKKEYTELLIIGRSIGTGFASYHAALASPQKLLLISPFDTLSRVAQGHYPVYPVSPLLKIELDNIANASLAKEVLLIHGTEDEIIPIERGRSLFDQLPQAEKSFITISGHAHDDVLGTAESWSAIRSFLQ</sequence>
<evidence type="ECO:0000313" key="3">
    <source>
        <dbReference type="EMBL" id="OGZ11082.1"/>
    </source>
</evidence>
<accession>A0A1G2DCA4</accession>
<dbReference type="PANTHER" id="PTHR12277">
    <property type="entry name" value="ALPHA/BETA HYDROLASE DOMAIN-CONTAINING PROTEIN"/>
    <property type="match status" value="1"/>
</dbReference>
<feature type="domain" description="Serine aminopeptidase S33" evidence="2">
    <location>
        <begin position="76"/>
        <end position="175"/>
    </location>
</feature>
<name>A0A1G2DCA4_9BACT</name>
<dbReference type="PANTHER" id="PTHR12277:SF81">
    <property type="entry name" value="PROTEIN ABHD13"/>
    <property type="match status" value="1"/>
</dbReference>
<dbReference type="Gene3D" id="3.40.50.1820">
    <property type="entry name" value="alpha/beta hydrolase"/>
    <property type="match status" value="1"/>
</dbReference>
<dbReference type="Proteomes" id="UP000178534">
    <property type="component" value="Unassembled WGS sequence"/>
</dbReference>
<dbReference type="InterPro" id="IPR029058">
    <property type="entry name" value="AB_hydrolase_fold"/>
</dbReference>
<feature type="transmembrane region" description="Helical" evidence="1">
    <location>
        <begin position="12"/>
        <end position="34"/>
    </location>
</feature>
<organism evidence="3 4">
    <name type="scientific">Candidatus Lloydbacteria bacterium RIFCSPLOWO2_01_FULL_50_20</name>
    <dbReference type="NCBI Taxonomy" id="1798665"/>
    <lineage>
        <taxon>Bacteria</taxon>
        <taxon>Candidatus Lloydiibacteriota</taxon>
    </lineage>
</organism>
<keyword evidence="1" id="KW-0812">Transmembrane</keyword>
<dbReference type="STRING" id="1798665.A2942_02495"/>
<keyword evidence="1" id="KW-0472">Membrane</keyword>
<proteinExistence type="predicted"/>
<dbReference type="EMBL" id="MHLP01000043">
    <property type="protein sequence ID" value="OGZ11082.1"/>
    <property type="molecule type" value="Genomic_DNA"/>
</dbReference>
<dbReference type="InterPro" id="IPR022742">
    <property type="entry name" value="Hydrolase_4"/>
</dbReference>
<protein>
    <recommendedName>
        <fullName evidence="2">Serine aminopeptidase S33 domain-containing protein</fullName>
    </recommendedName>
</protein>
<gene>
    <name evidence="3" type="ORF">A2942_02495</name>
</gene>
<dbReference type="SUPFAM" id="SSF53474">
    <property type="entry name" value="alpha/beta-Hydrolases"/>
    <property type="match status" value="1"/>
</dbReference>
<dbReference type="AlphaFoldDB" id="A0A1G2DCA4"/>
<evidence type="ECO:0000313" key="4">
    <source>
        <dbReference type="Proteomes" id="UP000178534"/>
    </source>
</evidence>
<dbReference type="Pfam" id="PF12146">
    <property type="entry name" value="Hydrolase_4"/>
    <property type="match status" value="1"/>
</dbReference>
<keyword evidence="1" id="KW-1133">Transmembrane helix</keyword>
<evidence type="ECO:0000256" key="1">
    <source>
        <dbReference type="SAM" id="Phobius"/>
    </source>
</evidence>
<evidence type="ECO:0000259" key="2">
    <source>
        <dbReference type="Pfam" id="PF12146"/>
    </source>
</evidence>
<reference evidence="3 4" key="1">
    <citation type="journal article" date="2016" name="Nat. Commun.">
        <title>Thousands of microbial genomes shed light on interconnected biogeochemical processes in an aquifer system.</title>
        <authorList>
            <person name="Anantharaman K."/>
            <person name="Brown C.T."/>
            <person name="Hug L.A."/>
            <person name="Sharon I."/>
            <person name="Castelle C.J."/>
            <person name="Probst A.J."/>
            <person name="Thomas B.C."/>
            <person name="Singh A."/>
            <person name="Wilkins M.J."/>
            <person name="Karaoz U."/>
            <person name="Brodie E.L."/>
            <person name="Williams K.H."/>
            <person name="Hubbard S.S."/>
            <person name="Banfield J.F."/>
        </authorList>
    </citation>
    <scope>NUCLEOTIDE SEQUENCE [LARGE SCALE GENOMIC DNA]</scope>
</reference>
<comment type="caution">
    <text evidence="3">The sequence shown here is derived from an EMBL/GenBank/DDBJ whole genome shotgun (WGS) entry which is preliminary data.</text>
</comment>